<evidence type="ECO:0000313" key="8">
    <source>
        <dbReference type="EMBL" id="VDK20545.1"/>
    </source>
</evidence>
<dbReference type="WBParaSite" id="ASIM_0000291201-mRNA-1">
    <property type="protein sequence ID" value="ASIM_0000291201-mRNA-1"/>
    <property type="gene ID" value="ASIM_0000291201"/>
</dbReference>
<comment type="similarity">
    <text evidence="2">Belongs to the mitochondrion-specific ribosomal protein mS23 family.</text>
</comment>
<organism evidence="10">
    <name type="scientific">Anisakis simplex</name>
    <name type="common">Herring worm</name>
    <dbReference type="NCBI Taxonomy" id="6269"/>
    <lineage>
        <taxon>Eukaryota</taxon>
        <taxon>Metazoa</taxon>
        <taxon>Ecdysozoa</taxon>
        <taxon>Nematoda</taxon>
        <taxon>Chromadorea</taxon>
        <taxon>Rhabditida</taxon>
        <taxon>Spirurina</taxon>
        <taxon>Ascaridomorpha</taxon>
        <taxon>Ascaridoidea</taxon>
        <taxon>Anisakidae</taxon>
        <taxon>Anisakis</taxon>
        <taxon>Anisakis simplex complex</taxon>
    </lineage>
</organism>
<dbReference type="PANTHER" id="PTHR15925">
    <property type="entry name" value="MITOCHONDRIAL RIBOSOMAL PROTEIN S23"/>
    <property type="match status" value="1"/>
</dbReference>
<proteinExistence type="inferred from homology"/>
<reference evidence="8 9" key="2">
    <citation type="submission" date="2018-11" db="EMBL/GenBank/DDBJ databases">
        <authorList>
            <consortium name="Pathogen Informatics"/>
        </authorList>
    </citation>
    <scope>NUCLEOTIDE SEQUENCE [LARGE SCALE GENOMIC DNA]</scope>
</reference>
<dbReference type="EMBL" id="UYRR01003889">
    <property type="protein sequence ID" value="VDK20545.1"/>
    <property type="molecule type" value="Genomic_DNA"/>
</dbReference>
<keyword evidence="5" id="KW-0687">Ribonucleoprotein</keyword>
<name>A0A0M3J5S9_ANISI</name>
<dbReference type="AlphaFoldDB" id="A0A0M3J5S9"/>
<dbReference type="GO" id="GO:0005840">
    <property type="term" value="C:ribosome"/>
    <property type="evidence" value="ECO:0007669"/>
    <property type="project" value="InterPro"/>
</dbReference>
<dbReference type="PANTHER" id="PTHR15925:SF2">
    <property type="entry name" value="SMALL RIBOSOMAL SUBUNIT PROTEIN MS23"/>
    <property type="match status" value="1"/>
</dbReference>
<evidence type="ECO:0000256" key="3">
    <source>
        <dbReference type="ARBA" id="ARBA00022980"/>
    </source>
</evidence>
<gene>
    <name evidence="8" type="ORF">ASIM_LOCUS2762</name>
</gene>
<dbReference type="InterPro" id="IPR023611">
    <property type="entry name" value="mS23_dom_met"/>
</dbReference>
<dbReference type="InterPro" id="IPR019520">
    <property type="entry name" value="Ribosomal_mS23_met"/>
</dbReference>
<evidence type="ECO:0000259" key="7">
    <source>
        <dbReference type="Pfam" id="PF10484"/>
    </source>
</evidence>
<accession>A0A0M3J5S9</accession>
<keyword evidence="3" id="KW-0689">Ribosomal protein</keyword>
<dbReference type="Pfam" id="PF10484">
    <property type="entry name" value="MRP-S23"/>
    <property type="match status" value="1"/>
</dbReference>
<evidence type="ECO:0000313" key="9">
    <source>
        <dbReference type="Proteomes" id="UP000267096"/>
    </source>
</evidence>
<reference evidence="10" key="1">
    <citation type="submission" date="2017-02" db="UniProtKB">
        <authorList>
            <consortium name="WormBaseParasite"/>
        </authorList>
    </citation>
    <scope>IDENTIFICATION</scope>
</reference>
<dbReference type="Proteomes" id="UP000267096">
    <property type="component" value="Unassembled WGS sequence"/>
</dbReference>
<dbReference type="InterPro" id="IPR059242">
    <property type="entry name" value="mS23_dom"/>
</dbReference>
<keyword evidence="9" id="KW-1185">Reference proteome</keyword>
<feature type="domain" description="Small ribosomal subunit protein mS23 conserved" evidence="7">
    <location>
        <begin position="19"/>
        <end position="80"/>
    </location>
</feature>
<evidence type="ECO:0000256" key="2">
    <source>
        <dbReference type="ARBA" id="ARBA00009864"/>
    </source>
</evidence>
<evidence type="ECO:0000313" key="10">
    <source>
        <dbReference type="WBParaSite" id="ASIM_0000291201-mRNA-1"/>
    </source>
</evidence>
<dbReference type="CDD" id="cd23701">
    <property type="entry name" value="At1g26750"/>
    <property type="match status" value="1"/>
</dbReference>
<sequence>MKKSSMNYYDLSSYAPKIYRVTGLIRAGHLNWEQRPLWYDVYAAIPPLREPVWDAKFEKEDEPVRKIFYDEDIIRAYVFLNQFALPNLKKFKIRSLICPSNADILRKRVKNSIAYAQNSVE</sequence>
<evidence type="ECO:0000256" key="1">
    <source>
        <dbReference type="ARBA" id="ARBA00004173"/>
    </source>
</evidence>
<dbReference type="GO" id="GO:0006412">
    <property type="term" value="P:translation"/>
    <property type="evidence" value="ECO:0007669"/>
    <property type="project" value="InterPro"/>
</dbReference>
<dbReference type="GO" id="GO:0005739">
    <property type="term" value="C:mitochondrion"/>
    <property type="evidence" value="ECO:0007669"/>
    <property type="project" value="InterPro"/>
</dbReference>
<keyword evidence="4" id="KW-0496">Mitochondrion</keyword>
<evidence type="ECO:0000256" key="6">
    <source>
        <dbReference type="ARBA" id="ARBA00035137"/>
    </source>
</evidence>
<evidence type="ECO:0000256" key="5">
    <source>
        <dbReference type="ARBA" id="ARBA00023274"/>
    </source>
</evidence>
<protein>
    <recommendedName>
        <fullName evidence="6">Small ribosomal subunit protein mS23</fullName>
    </recommendedName>
</protein>
<evidence type="ECO:0000256" key="4">
    <source>
        <dbReference type="ARBA" id="ARBA00023128"/>
    </source>
</evidence>
<dbReference type="OrthoDB" id="10012356at2759"/>
<comment type="subcellular location">
    <subcellularLocation>
        <location evidence="1">Mitochondrion</location>
    </subcellularLocation>
</comment>
<dbReference type="GO" id="GO:0003735">
    <property type="term" value="F:structural constituent of ribosome"/>
    <property type="evidence" value="ECO:0007669"/>
    <property type="project" value="InterPro"/>
</dbReference>